<evidence type="ECO:0000256" key="1">
    <source>
        <dbReference type="SAM" id="SignalP"/>
    </source>
</evidence>
<dbReference type="OrthoDB" id="2666872at2"/>
<proteinExistence type="predicted"/>
<dbReference type="RefSeq" id="WP_155703023.1">
    <property type="nucleotide sequence ID" value="NZ_CP034235.1"/>
</dbReference>
<evidence type="ECO:0000259" key="2">
    <source>
        <dbReference type="Pfam" id="PF13529"/>
    </source>
</evidence>
<accession>A0A6B8RQ44</accession>
<evidence type="ECO:0000313" key="3">
    <source>
        <dbReference type="EMBL" id="QGQ97924.1"/>
    </source>
</evidence>
<protein>
    <recommendedName>
        <fullName evidence="2">Peptidase C39-like domain-containing protein</fullName>
    </recommendedName>
</protein>
<name>A0A6B8RQ44_9BACL</name>
<dbReference type="InterPro" id="IPR039564">
    <property type="entry name" value="Peptidase_C39-like"/>
</dbReference>
<gene>
    <name evidence="3" type="ORF">EHS13_25060</name>
</gene>
<dbReference type="Pfam" id="PF13529">
    <property type="entry name" value="Peptidase_C39_2"/>
    <property type="match status" value="1"/>
</dbReference>
<reference evidence="4" key="1">
    <citation type="submission" date="2018-11" db="EMBL/GenBank/DDBJ databases">
        <title>Complete genome sequence of Paenibacillus sp. ML311-T8.</title>
        <authorList>
            <person name="Nam Y.-D."/>
            <person name="Kang J."/>
            <person name="Chung W.-H."/>
            <person name="Park Y.S."/>
        </authorList>
    </citation>
    <scope>NUCLEOTIDE SEQUENCE [LARGE SCALE GENOMIC DNA]</scope>
    <source>
        <strain evidence="4">ML311-T8</strain>
    </source>
</reference>
<feature type="chain" id="PRO_5025470562" description="Peptidase C39-like domain-containing protein" evidence="1">
    <location>
        <begin position="23"/>
        <end position="388"/>
    </location>
</feature>
<keyword evidence="1" id="KW-0732">Signal</keyword>
<organism evidence="3 4">
    <name type="scientific">Paenibacillus psychroresistens</name>
    <dbReference type="NCBI Taxonomy" id="1778678"/>
    <lineage>
        <taxon>Bacteria</taxon>
        <taxon>Bacillati</taxon>
        <taxon>Bacillota</taxon>
        <taxon>Bacilli</taxon>
        <taxon>Bacillales</taxon>
        <taxon>Paenibacillaceae</taxon>
        <taxon>Paenibacillus</taxon>
    </lineage>
</organism>
<keyword evidence="4" id="KW-1185">Reference proteome</keyword>
<dbReference type="Proteomes" id="UP000426246">
    <property type="component" value="Chromosome"/>
</dbReference>
<dbReference type="KEGG" id="ppsc:EHS13_25060"/>
<feature type="domain" description="Peptidase C39-like" evidence="2">
    <location>
        <begin position="223"/>
        <end position="352"/>
    </location>
</feature>
<dbReference type="AlphaFoldDB" id="A0A6B8RQ44"/>
<sequence length="388" mass="42609">MKRTVVLILSAFLLLSGSSVFASPAEPAAERIDENTALEVSKQYLEEVVVKHFEPTWKGAQVGKPTLFYSNDGQPAVYEIQVINADEQLGYFIVGATTDISPIVKVGVGLSPTGKLGVISQELDTTQNKKVKKAKYLYGGPFALGVDIETTDGNRQKYDLGSMNKIDDIPSLSIDKTNKQKAHDQWAKEKLKLTSRAVGKAIISPMVVNTDTIVGVRSYDQSLSQSNTTGCGPAAGANVLNYYDEHGFDNLQTNTDRTTGVVLMNHMFSDMSTGSTGTSAESWASGIKKHTNTEKGYHFSTTVNYYDLGMDSYFWGQIKSQINSDHPFGFFYPLGGTPYSWHIVTVVGFYEDINSSYKTVTVRTWGSTEYVNWSGGQPSQIMWVIPSV</sequence>
<dbReference type="EMBL" id="CP034235">
    <property type="protein sequence ID" value="QGQ97924.1"/>
    <property type="molecule type" value="Genomic_DNA"/>
</dbReference>
<feature type="signal peptide" evidence="1">
    <location>
        <begin position="1"/>
        <end position="22"/>
    </location>
</feature>
<evidence type="ECO:0000313" key="4">
    <source>
        <dbReference type="Proteomes" id="UP000426246"/>
    </source>
</evidence>